<proteinExistence type="predicted"/>
<evidence type="ECO:0000313" key="3">
    <source>
        <dbReference type="Proteomes" id="UP000467164"/>
    </source>
</evidence>
<evidence type="ECO:0000313" key="2">
    <source>
        <dbReference type="EMBL" id="BBX55790.1"/>
    </source>
</evidence>
<feature type="domain" description="Transposase for insertion sequence element IS21-like C-terminal" evidence="1">
    <location>
        <begin position="79"/>
        <end position="115"/>
    </location>
</feature>
<gene>
    <name evidence="2" type="ORF">MSHO_11350</name>
</gene>
<sequence length="120" mass="12855">MRLCPTRPGGAAADPVRCRRRADRHPAANAAAAAWCDEVNALAHSEIQAIPDERLVSERQVLQPLPSLRLQIGAPTVLHKVDRLSCVRYGSARYSVPTRLIGTTVAVVVDHGAVCLGPVC</sequence>
<organism evidence="2 3">
    <name type="scientific">Mycobacterium shottsii</name>
    <dbReference type="NCBI Taxonomy" id="133549"/>
    <lineage>
        <taxon>Bacteria</taxon>
        <taxon>Bacillati</taxon>
        <taxon>Actinomycetota</taxon>
        <taxon>Actinomycetes</taxon>
        <taxon>Mycobacteriales</taxon>
        <taxon>Mycobacteriaceae</taxon>
        <taxon>Mycobacterium</taxon>
        <taxon>Mycobacterium ulcerans group</taxon>
    </lineage>
</organism>
<name>A0A7I7L802_9MYCO</name>
<dbReference type="PANTHER" id="PTHR35004">
    <property type="entry name" value="TRANSPOSASE RV3428C-RELATED"/>
    <property type="match status" value="1"/>
</dbReference>
<keyword evidence="3" id="KW-1185">Reference proteome</keyword>
<dbReference type="Pfam" id="PF22483">
    <property type="entry name" value="Mu-transpos_C_2"/>
    <property type="match status" value="1"/>
</dbReference>
<dbReference type="AlphaFoldDB" id="A0A7I7L802"/>
<evidence type="ECO:0000259" key="1">
    <source>
        <dbReference type="Pfam" id="PF22483"/>
    </source>
</evidence>
<protein>
    <recommendedName>
        <fullName evidence="1">Transposase for insertion sequence element IS21-like C-terminal domain-containing protein</fullName>
    </recommendedName>
</protein>
<accession>A0A7I7L802</accession>
<reference evidence="2 3" key="1">
    <citation type="journal article" date="2019" name="Emerg. Microbes Infect.">
        <title>Comprehensive subspecies identification of 175 nontuberculous mycobacteria species based on 7547 genomic profiles.</title>
        <authorList>
            <person name="Matsumoto Y."/>
            <person name="Kinjo T."/>
            <person name="Motooka D."/>
            <person name="Nabeya D."/>
            <person name="Jung N."/>
            <person name="Uechi K."/>
            <person name="Horii T."/>
            <person name="Iida T."/>
            <person name="Fujita J."/>
            <person name="Nakamura S."/>
        </authorList>
    </citation>
    <scope>NUCLEOTIDE SEQUENCE [LARGE SCALE GENOMIC DNA]</scope>
    <source>
        <strain evidence="2 3">JCM 12657</strain>
    </source>
</reference>
<dbReference type="KEGG" id="msho:MSHO_11350"/>
<dbReference type="Proteomes" id="UP000467164">
    <property type="component" value="Chromosome"/>
</dbReference>
<dbReference type="EMBL" id="AP022572">
    <property type="protein sequence ID" value="BBX55790.1"/>
    <property type="molecule type" value="Genomic_DNA"/>
</dbReference>
<dbReference type="InterPro" id="IPR054353">
    <property type="entry name" value="IstA-like_C"/>
</dbReference>